<dbReference type="InParanoid" id="A0A316YGN9"/>
<reference evidence="2 3" key="1">
    <citation type="journal article" date="2018" name="Mol. Biol. Evol.">
        <title>Broad Genomic Sampling Reveals a Smut Pathogenic Ancestry of the Fungal Clade Ustilaginomycotina.</title>
        <authorList>
            <person name="Kijpornyongpan T."/>
            <person name="Mondo S.J."/>
            <person name="Barry K."/>
            <person name="Sandor L."/>
            <person name="Lee J."/>
            <person name="Lipzen A."/>
            <person name="Pangilinan J."/>
            <person name="LaButti K."/>
            <person name="Hainaut M."/>
            <person name="Henrissat B."/>
            <person name="Grigoriev I.V."/>
            <person name="Spatafora J.W."/>
            <person name="Aime M.C."/>
        </authorList>
    </citation>
    <scope>NUCLEOTIDE SEQUENCE [LARGE SCALE GENOMIC DNA]</scope>
    <source>
        <strain evidence="2 3">MCA 4198</strain>
    </source>
</reference>
<protein>
    <recommendedName>
        <fullName evidence="4">Zn(2)-C6 fungal-type domain-containing protein</fullName>
    </recommendedName>
</protein>
<keyword evidence="3" id="KW-1185">Reference proteome</keyword>
<dbReference type="GeneID" id="37042009"/>
<dbReference type="CDD" id="cd00067">
    <property type="entry name" value="GAL4"/>
    <property type="match status" value="1"/>
</dbReference>
<evidence type="ECO:0008006" key="4">
    <source>
        <dbReference type="Google" id="ProtNLM"/>
    </source>
</evidence>
<feature type="compositionally biased region" description="Polar residues" evidence="1">
    <location>
        <begin position="315"/>
        <end position="331"/>
    </location>
</feature>
<feature type="compositionally biased region" description="Low complexity" evidence="1">
    <location>
        <begin position="31"/>
        <end position="49"/>
    </location>
</feature>
<sequence length="637" mass="70594">MSSWRNVGKTGEADSAGSGQTPQQTEEGSHEASSSHSSSMSETKSATASPDQARTLEKAKAARAFEDSMLRCDRKKPCLPCVRRQRECLYEGDEQEDVAEADSKPTSGRRSDDKYSRTRSLERSTSPVAGPSTDYFTRTWFDHMLTFFGTNNVLSRRIIGHLLDRVIEPTHHHWFQLCHVGSVRNAVMRQDLRETVNPALAFALVSMAIRQRSAKFAYGLSQQPTSMIPVEIVPPPSRPNDISDKLKQAADAYLAQAIVSADQATGSWLEIAQAAMLLMHLEPELSPAYLHYLQITLTFTRAPGLQAALESEAKQTTGNTFQDSPMQTPQTPDVRRSSIKIEEAARLRLFPLWLSSRLGMIFPNVELRQLGLAPGDVDGAFCFAPWPDEPLPPKESPAYRPHAIQSRILGLNLLSVGLKARFLPLELDYTEPSEDLGNMLRRIDVAEQIFGARRPAVDLTSASYARLMMLRFCTSVCHLHGIILRRTGLLHSTSLRSRVVARIQEARQMAPGRGEVRGRDEVSKLASAAAAAAAESDFEEKGICEKDDLIFDSPTITAWPDVQQLYMTELDVDYIAHCDGHPLHTSQFQLDVLRLCAAATVQLRDGVVNTLRVAGSWSFTQTSASFQIAELCHVDFA</sequence>
<dbReference type="InterPro" id="IPR001138">
    <property type="entry name" value="Zn2Cys6_DnaBD"/>
</dbReference>
<evidence type="ECO:0000256" key="1">
    <source>
        <dbReference type="SAM" id="MobiDB-lite"/>
    </source>
</evidence>
<dbReference type="GO" id="GO:0008270">
    <property type="term" value="F:zinc ion binding"/>
    <property type="evidence" value="ECO:0007669"/>
    <property type="project" value="InterPro"/>
</dbReference>
<feature type="compositionally biased region" description="Basic and acidic residues" evidence="1">
    <location>
        <begin position="109"/>
        <end position="122"/>
    </location>
</feature>
<dbReference type="GO" id="GO:0000981">
    <property type="term" value="F:DNA-binding transcription factor activity, RNA polymerase II-specific"/>
    <property type="evidence" value="ECO:0007669"/>
    <property type="project" value="InterPro"/>
</dbReference>
<dbReference type="RefSeq" id="XP_025375785.1">
    <property type="nucleotide sequence ID" value="XM_025520093.1"/>
</dbReference>
<evidence type="ECO:0000313" key="2">
    <source>
        <dbReference type="EMBL" id="PWN88587.1"/>
    </source>
</evidence>
<evidence type="ECO:0000313" key="3">
    <source>
        <dbReference type="Proteomes" id="UP000245768"/>
    </source>
</evidence>
<dbReference type="EMBL" id="KZ819638">
    <property type="protein sequence ID" value="PWN88587.1"/>
    <property type="molecule type" value="Genomic_DNA"/>
</dbReference>
<proteinExistence type="predicted"/>
<dbReference type="AlphaFoldDB" id="A0A316YGN9"/>
<feature type="region of interest" description="Disordered" evidence="1">
    <location>
        <begin position="93"/>
        <end position="128"/>
    </location>
</feature>
<name>A0A316YGN9_9BASI</name>
<gene>
    <name evidence="2" type="ORF">FA10DRAFT_261942</name>
</gene>
<feature type="region of interest" description="Disordered" evidence="1">
    <location>
        <begin position="315"/>
        <end position="334"/>
    </location>
</feature>
<accession>A0A316YGN9</accession>
<organism evidence="2 3">
    <name type="scientific">Acaromyces ingoldii</name>
    <dbReference type="NCBI Taxonomy" id="215250"/>
    <lineage>
        <taxon>Eukaryota</taxon>
        <taxon>Fungi</taxon>
        <taxon>Dikarya</taxon>
        <taxon>Basidiomycota</taxon>
        <taxon>Ustilaginomycotina</taxon>
        <taxon>Exobasidiomycetes</taxon>
        <taxon>Exobasidiales</taxon>
        <taxon>Cryptobasidiaceae</taxon>
        <taxon>Acaromyces</taxon>
    </lineage>
</organism>
<dbReference type="Proteomes" id="UP000245768">
    <property type="component" value="Unassembled WGS sequence"/>
</dbReference>
<feature type="region of interest" description="Disordered" evidence="1">
    <location>
        <begin position="1"/>
        <end position="60"/>
    </location>
</feature>